<reference evidence="1" key="1">
    <citation type="submission" date="2023-02" db="EMBL/GenBank/DDBJ databases">
        <title>Kitasatospora phosalacinea NBRC 14362.</title>
        <authorList>
            <person name="Ichikawa N."/>
            <person name="Sato H."/>
            <person name="Tonouchi N."/>
        </authorList>
    </citation>
    <scope>NUCLEOTIDE SEQUENCE</scope>
    <source>
        <strain evidence="1">NBRC 14362</strain>
    </source>
</reference>
<dbReference type="AlphaFoldDB" id="A0A9W6UMF8"/>
<accession>A0A9W6UMF8</accession>
<protein>
    <submittedName>
        <fullName evidence="1">Uncharacterized protein</fullName>
    </submittedName>
</protein>
<dbReference type="Proteomes" id="UP001165143">
    <property type="component" value="Unassembled WGS sequence"/>
</dbReference>
<gene>
    <name evidence="1" type="ORF">Kpho01_11230</name>
</gene>
<evidence type="ECO:0000313" key="2">
    <source>
        <dbReference type="Proteomes" id="UP001165143"/>
    </source>
</evidence>
<organism evidence="1 2">
    <name type="scientific">Kitasatospora phosalacinea</name>
    <dbReference type="NCBI Taxonomy" id="2065"/>
    <lineage>
        <taxon>Bacteria</taxon>
        <taxon>Bacillati</taxon>
        <taxon>Actinomycetota</taxon>
        <taxon>Actinomycetes</taxon>
        <taxon>Kitasatosporales</taxon>
        <taxon>Streptomycetaceae</taxon>
        <taxon>Kitasatospora</taxon>
    </lineage>
</organism>
<proteinExistence type="predicted"/>
<comment type="caution">
    <text evidence="1">The sequence shown here is derived from an EMBL/GenBank/DDBJ whole genome shotgun (WGS) entry which is preliminary data.</text>
</comment>
<name>A0A9W6UMF8_9ACTN</name>
<sequence length="49" mass="4557">MPAIGASTTGGQTCIGPMFNGANSGVPGAAGVAWAVSGVVVMRGGSSYG</sequence>
<evidence type="ECO:0000313" key="1">
    <source>
        <dbReference type="EMBL" id="GLW53112.1"/>
    </source>
</evidence>
<dbReference type="EMBL" id="BSRX01000005">
    <property type="protein sequence ID" value="GLW53112.1"/>
    <property type="molecule type" value="Genomic_DNA"/>
</dbReference>